<feature type="region of interest" description="Disordered" evidence="1">
    <location>
        <begin position="63"/>
        <end position="82"/>
    </location>
</feature>
<feature type="compositionally biased region" description="Polar residues" evidence="1">
    <location>
        <begin position="71"/>
        <end position="82"/>
    </location>
</feature>
<evidence type="ECO:0000256" key="1">
    <source>
        <dbReference type="SAM" id="MobiDB-lite"/>
    </source>
</evidence>
<evidence type="ECO:0000313" key="2">
    <source>
        <dbReference type="EMBL" id="GAU49090.1"/>
    </source>
</evidence>
<protein>
    <submittedName>
        <fullName evidence="2">Uncharacterized protein</fullName>
    </submittedName>
</protein>
<accession>A0A2Z6PEJ8</accession>
<dbReference type="AlphaFoldDB" id="A0A2Z6PEJ8"/>
<dbReference type="EMBL" id="DF974515">
    <property type="protein sequence ID" value="GAU49090.1"/>
    <property type="molecule type" value="Genomic_DNA"/>
</dbReference>
<keyword evidence="3" id="KW-1185">Reference proteome</keyword>
<sequence length="82" mass="9216">MTRSKYSRHNPTVSTISDDPKPIKIPIIGFGDHELVDDTPNEKLPLLVMATIVNHEVSRKLVDQGDKERAPTTTSWRTVSSF</sequence>
<dbReference type="Proteomes" id="UP000242715">
    <property type="component" value="Unassembled WGS sequence"/>
</dbReference>
<proteinExistence type="predicted"/>
<gene>
    <name evidence="2" type="ORF">TSUD_137750</name>
</gene>
<reference evidence="3" key="1">
    <citation type="journal article" date="2017" name="Front. Plant Sci.">
        <title>Climate Clever Clovers: New Paradigm to Reduce the Environmental Footprint of Ruminants by Breeding Low Methanogenic Forages Utilizing Haplotype Variation.</title>
        <authorList>
            <person name="Kaur P."/>
            <person name="Appels R."/>
            <person name="Bayer P.E."/>
            <person name="Keeble-Gagnere G."/>
            <person name="Wang J."/>
            <person name="Hirakawa H."/>
            <person name="Shirasawa K."/>
            <person name="Vercoe P."/>
            <person name="Stefanova K."/>
            <person name="Durmic Z."/>
            <person name="Nichols P."/>
            <person name="Revell C."/>
            <person name="Isobe S.N."/>
            <person name="Edwards D."/>
            <person name="Erskine W."/>
        </authorList>
    </citation>
    <scope>NUCLEOTIDE SEQUENCE [LARGE SCALE GENOMIC DNA]</scope>
    <source>
        <strain evidence="3">cv. Daliak</strain>
    </source>
</reference>
<evidence type="ECO:0000313" key="3">
    <source>
        <dbReference type="Proteomes" id="UP000242715"/>
    </source>
</evidence>
<organism evidence="2 3">
    <name type="scientific">Trifolium subterraneum</name>
    <name type="common">Subterranean clover</name>
    <dbReference type="NCBI Taxonomy" id="3900"/>
    <lineage>
        <taxon>Eukaryota</taxon>
        <taxon>Viridiplantae</taxon>
        <taxon>Streptophyta</taxon>
        <taxon>Embryophyta</taxon>
        <taxon>Tracheophyta</taxon>
        <taxon>Spermatophyta</taxon>
        <taxon>Magnoliopsida</taxon>
        <taxon>eudicotyledons</taxon>
        <taxon>Gunneridae</taxon>
        <taxon>Pentapetalae</taxon>
        <taxon>rosids</taxon>
        <taxon>fabids</taxon>
        <taxon>Fabales</taxon>
        <taxon>Fabaceae</taxon>
        <taxon>Papilionoideae</taxon>
        <taxon>50 kb inversion clade</taxon>
        <taxon>NPAAA clade</taxon>
        <taxon>Hologalegina</taxon>
        <taxon>IRL clade</taxon>
        <taxon>Trifolieae</taxon>
        <taxon>Trifolium</taxon>
    </lineage>
</organism>
<name>A0A2Z6PEJ8_TRISU</name>